<proteinExistence type="predicted"/>
<dbReference type="Pfam" id="PF02498">
    <property type="entry name" value="Bro-N"/>
    <property type="match status" value="1"/>
</dbReference>
<feature type="domain" description="Bro-N" evidence="2">
    <location>
        <begin position="1"/>
        <end position="137"/>
    </location>
</feature>
<organismHost>
    <name type="scientific">Mamestra configurata</name>
    <name type="common">bertha armyworm</name>
    <dbReference type="NCBI Taxonomy" id="174822"/>
</organismHost>
<reference evidence="3" key="1">
    <citation type="submission" date="2019-08" db="EMBL/GenBank/DDBJ databases">
        <title>Genomics of alphabaculovirus isolates infecting Mamestra configurata.</title>
        <authorList>
            <person name="Erlandson M.A."/>
            <person name="Baldwin D."/>
            <person name="Theilmann D.A."/>
        </authorList>
    </citation>
    <scope>NUCLEOTIDE SEQUENCE</scope>
    <source>
        <strain evidence="3">94-2</strain>
    </source>
</reference>
<protein>
    <submittedName>
        <fullName evidence="3">Maco-A 94/2 35</fullName>
    </submittedName>
</protein>
<accession>A0A7G7Y813</accession>
<evidence type="ECO:0000313" key="3">
    <source>
        <dbReference type="EMBL" id="QNH90509.1"/>
    </source>
</evidence>
<evidence type="ECO:0000259" key="2">
    <source>
        <dbReference type="PROSITE" id="PS51750"/>
    </source>
</evidence>
<dbReference type="PROSITE" id="PS51750">
    <property type="entry name" value="BRO_N"/>
    <property type="match status" value="1"/>
</dbReference>
<evidence type="ECO:0000256" key="1">
    <source>
        <dbReference type="SAM" id="MobiDB-lite"/>
    </source>
</evidence>
<organism evidence="3">
    <name type="scientific">Mamestra configurata nucleopolyhedrovirus</name>
    <name type="common">MacoNPV</name>
    <dbReference type="NCBI Taxonomy" id="207830"/>
    <lineage>
        <taxon>Viruses</taxon>
        <taxon>Viruses incertae sedis</taxon>
        <taxon>Naldaviricetes</taxon>
        <taxon>Lefavirales</taxon>
        <taxon>Baculoviridae</taxon>
        <taxon>Alphabaculovirus</taxon>
        <taxon>Alphabaculovirus maconfiguratae</taxon>
    </lineage>
</organism>
<dbReference type="EMBL" id="MN320360">
    <property type="protein sequence ID" value="QNH90509.1"/>
    <property type="molecule type" value="Genomic_DNA"/>
</dbReference>
<feature type="compositionally biased region" description="Low complexity" evidence="1">
    <location>
        <begin position="175"/>
        <end position="187"/>
    </location>
</feature>
<name>A0A7G7Y813_NPVMC</name>
<dbReference type="InterPro" id="IPR003497">
    <property type="entry name" value="BRO_N_domain"/>
</dbReference>
<sequence length="211" mass="24897">MAVIVKKTFTSDKKKWELYNITSCPYHFYYEAYPIAKLLCNKHPELAIKNYVDRSCCKIYEELKRWFRPYCIFQSVGSPCSPGPNNQPIHWRPNTWFINKDGIISLINNSTLPVAHEFKRWFLAQRHDEAEVFKGKGPLFSGSPDPFHITVDEYALIDPDVEKQIKRDKAIVAKQHQQQQRQQRQQHLMVVQNERQRPTRKGTRGCANYKQ</sequence>
<feature type="region of interest" description="Disordered" evidence="1">
    <location>
        <begin position="171"/>
        <end position="211"/>
    </location>
</feature>